<dbReference type="GO" id="GO:0005762">
    <property type="term" value="C:mitochondrial large ribosomal subunit"/>
    <property type="evidence" value="ECO:0007669"/>
    <property type="project" value="TreeGrafter"/>
</dbReference>
<dbReference type="Proteomes" id="UP000015104">
    <property type="component" value="Unassembled WGS sequence"/>
</dbReference>
<evidence type="ECO:0000256" key="4">
    <source>
        <dbReference type="ARBA" id="ARBA00035269"/>
    </source>
</evidence>
<dbReference type="OrthoDB" id="361870at2759"/>
<accession>T1KGW6</accession>
<sequence length="262" mass="30859">MNLIKLSKNIYPFGWMRNPYFRRLPEHYLKYRLELTKPPVRAHDDPTTGDLLDYKLVDAKTLRIERVPDLPVGTRELGNSNEAIFAGENAVTGFDLPKRQLYRDKHVRNAKVWVPNVFRTTVYSEVLDTYLSILCTKHALNKIHEAHGFDNYILRTPIQDLQSRLALKLRRKMLIALAKESYHPNNPEKYEIVKNKYQDCKIPLEEAEWIGLSWTQAIEKMHETELEKHEPIPLKVKLGKDLLNKMEGWKKEKEEKRDSQNI</sequence>
<dbReference type="AlphaFoldDB" id="T1KGW6"/>
<evidence type="ECO:0000256" key="1">
    <source>
        <dbReference type="ARBA" id="ARBA00008760"/>
    </source>
</evidence>
<organism evidence="6 7">
    <name type="scientific">Tetranychus urticae</name>
    <name type="common">Two-spotted spider mite</name>
    <dbReference type="NCBI Taxonomy" id="32264"/>
    <lineage>
        <taxon>Eukaryota</taxon>
        <taxon>Metazoa</taxon>
        <taxon>Ecdysozoa</taxon>
        <taxon>Arthropoda</taxon>
        <taxon>Chelicerata</taxon>
        <taxon>Arachnida</taxon>
        <taxon>Acari</taxon>
        <taxon>Acariformes</taxon>
        <taxon>Trombidiformes</taxon>
        <taxon>Prostigmata</taxon>
        <taxon>Eleutherengona</taxon>
        <taxon>Raphignathae</taxon>
        <taxon>Tetranychoidea</taxon>
        <taxon>Tetranychidae</taxon>
        <taxon>Tetranychus</taxon>
    </lineage>
</organism>
<dbReference type="PANTHER" id="PTHR13528:SF2">
    <property type="entry name" value="LARGE RIBOSOMAL SUBUNIT PROTEIN BL28M"/>
    <property type="match status" value="1"/>
</dbReference>
<dbReference type="eggNOG" id="KOG3279">
    <property type="taxonomic scope" value="Eukaryota"/>
</dbReference>
<keyword evidence="2" id="KW-0689">Ribosomal protein</keyword>
<gene>
    <name evidence="6" type="primary">107364271</name>
</gene>
<dbReference type="InterPro" id="IPR026569">
    <property type="entry name" value="Ribosomal_bL28"/>
</dbReference>
<dbReference type="EMBL" id="CAEY01000071">
    <property type="status" value="NOT_ANNOTATED_CDS"/>
    <property type="molecule type" value="Genomic_DNA"/>
</dbReference>
<evidence type="ECO:0000313" key="7">
    <source>
        <dbReference type="Proteomes" id="UP000015104"/>
    </source>
</evidence>
<dbReference type="HOGENOM" id="CLU_078055_0_0_1"/>
<dbReference type="GO" id="GO:0003735">
    <property type="term" value="F:structural constituent of ribosome"/>
    <property type="evidence" value="ECO:0007669"/>
    <property type="project" value="InterPro"/>
</dbReference>
<dbReference type="SUPFAM" id="SSF143800">
    <property type="entry name" value="L28p-like"/>
    <property type="match status" value="1"/>
</dbReference>
<dbReference type="OMA" id="NDPERHN"/>
<protein>
    <recommendedName>
        <fullName evidence="4">Large ribosomal subunit protein bL28m</fullName>
    </recommendedName>
    <alternativeName>
        <fullName evidence="5">39S ribosomal protein L28, mitochondrial</fullName>
    </alternativeName>
</protein>
<name>T1KGW6_TETUR</name>
<evidence type="ECO:0000256" key="5">
    <source>
        <dbReference type="ARBA" id="ARBA00035538"/>
    </source>
</evidence>
<evidence type="ECO:0000256" key="3">
    <source>
        <dbReference type="ARBA" id="ARBA00023274"/>
    </source>
</evidence>
<evidence type="ECO:0000313" key="6">
    <source>
        <dbReference type="EnsemblMetazoa" id="tetur11g02260.1"/>
    </source>
</evidence>
<reference evidence="7" key="1">
    <citation type="submission" date="2011-08" db="EMBL/GenBank/DDBJ databases">
        <authorList>
            <person name="Rombauts S."/>
        </authorList>
    </citation>
    <scope>NUCLEOTIDE SEQUENCE</scope>
    <source>
        <strain evidence="7">London</strain>
    </source>
</reference>
<keyword evidence="7" id="KW-1185">Reference proteome</keyword>
<reference evidence="6" key="2">
    <citation type="submission" date="2015-06" db="UniProtKB">
        <authorList>
            <consortium name="EnsemblMetazoa"/>
        </authorList>
    </citation>
    <scope>IDENTIFICATION</scope>
</reference>
<dbReference type="InterPro" id="IPR034704">
    <property type="entry name" value="Ribosomal_bL28/bL31-like_sf"/>
</dbReference>
<dbReference type="PANTHER" id="PTHR13528">
    <property type="entry name" value="39S RIBOSOMAL PROTEIN L28, MITOCHONDRIAL"/>
    <property type="match status" value="1"/>
</dbReference>
<dbReference type="STRING" id="32264.T1KGW6"/>
<dbReference type="EnsemblMetazoa" id="tetur11g02260.1">
    <property type="protein sequence ID" value="tetur11g02260.1"/>
    <property type="gene ID" value="tetur11g02260"/>
</dbReference>
<evidence type="ECO:0000256" key="2">
    <source>
        <dbReference type="ARBA" id="ARBA00022980"/>
    </source>
</evidence>
<dbReference type="KEGG" id="tut:107364271"/>
<proteinExistence type="inferred from homology"/>
<keyword evidence="3" id="KW-0687">Ribonucleoprotein</keyword>
<comment type="similarity">
    <text evidence="1">Belongs to the bacterial ribosomal protein bL28 family.</text>
</comment>